<dbReference type="Gene3D" id="3.30.565.10">
    <property type="entry name" value="Histidine kinase-like ATPase, C-terminal domain"/>
    <property type="match status" value="1"/>
</dbReference>
<evidence type="ECO:0000313" key="16">
    <source>
        <dbReference type="EMBL" id="PIL42575.1"/>
    </source>
</evidence>
<evidence type="ECO:0000256" key="11">
    <source>
        <dbReference type="ARBA" id="ARBA00023012"/>
    </source>
</evidence>
<dbReference type="PROSITE" id="PS50109">
    <property type="entry name" value="HIS_KIN"/>
    <property type="match status" value="1"/>
</dbReference>
<dbReference type="InterPro" id="IPR005467">
    <property type="entry name" value="His_kinase_dom"/>
</dbReference>
<dbReference type="Pfam" id="PF02518">
    <property type="entry name" value="HATPase_c"/>
    <property type="match status" value="1"/>
</dbReference>
<feature type="domain" description="Histidine kinase" evidence="14">
    <location>
        <begin position="246"/>
        <end position="458"/>
    </location>
</feature>
<dbReference type="RefSeq" id="WP_099792782.1">
    <property type="nucleotide sequence ID" value="NZ_JBHLYV010000006.1"/>
</dbReference>
<dbReference type="InterPro" id="IPR036097">
    <property type="entry name" value="HisK_dim/P_sf"/>
</dbReference>
<comment type="subcellular location">
    <subcellularLocation>
        <location evidence="2">Membrane</location>
        <topology evidence="2">Multi-pass membrane protein</topology>
    </subcellularLocation>
</comment>
<dbReference type="EC" id="2.7.13.3" evidence="3"/>
<keyword evidence="6 13" id="KW-0812">Transmembrane</keyword>
<dbReference type="SUPFAM" id="SSF47384">
    <property type="entry name" value="Homodimeric domain of signal transducing histidine kinase"/>
    <property type="match status" value="1"/>
</dbReference>
<organism evidence="16 17">
    <name type="scientific">Massilia eurypsychrophila</name>
    <dbReference type="NCBI Taxonomy" id="1485217"/>
    <lineage>
        <taxon>Bacteria</taxon>
        <taxon>Pseudomonadati</taxon>
        <taxon>Pseudomonadota</taxon>
        <taxon>Betaproteobacteria</taxon>
        <taxon>Burkholderiales</taxon>
        <taxon>Oxalobacteraceae</taxon>
        <taxon>Telluria group</taxon>
        <taxon>Massilia</taxon>
    </lineage>
</organism>
<name>A0A2G8T934_9BURK</name>
<keyword evidence="11" id="KW-0902">Two-component regulatory system</keyword>
<dbReference type="PROSITE" id="PS50885">
    <property type="entry name" value="HAMP"/>
    <property type="match status" value="1"/>
</dbReference>
<keyword evidence="5" id="KW-0808">Transferase</keyword>
<dbReference type="GO" id="GO:0005524">
    <property type="term" value="F:ATP binding"/>
    <property type="evidence" value="ECO:0007669"/>
    <property type="project" value="UniProtKB-KW"/>
</dbReference>
<evidence type="ECO:0000256" key="7">
    <source>
        <dbReference type="ARBA" id="ARBA00022741"/>
    </source>
</evidence>
<protein>
    <recommendedName>
        <fullName evidence="3">histidine kinase</fullName>
        <ecNumber evidence="3">2.7.13.3</ecNumber>
    </recommendedName>
</protein>
<dbReference type="InterPro" id="IPR003661">
    <property type="entry name" value="HisK_dim/P_dom"/>
</dbReference>
<feature type="transmembrane region" description="Helical" evidence="13">
    <location>
        <begin position="166"/>
        <end position="185"/>
    </location>
</feature>
<dbReference type="SMART" id="SM00387">
    <property type="entry name" value="HATPase_c"/>
    <property type="match status" value="1"/>
</dbReference>
<dbReference type="CDD" id="cd00075">
    <property type="entry name" value="HATPase"/>
    <property type="match status" value="1"/>
</dbReference>
<evidence type="ECO:0000256" key="10">
    <source>
        <dbReference type="ARBA" id="ARBA00022989"/>
    </source>
</evidence>
<keyword evidence="8 16" id="KW-0418">Kinase</keyword>
<keyword evidence="17" id="KW-1185">Reference proteome</keyword>
<evidence type="ECO:0000256" key="8">
    <source>
        <dbReference type="ARBA" id="ARBA00022777"/>
    </source>
</evidence>
<dbReference type="PRINTS" id="PR00344">
    <property type="entry name" value="BCTRLSENSOR"/>
</dbReference>
<dbReference type="InterPro" id="IPR003660">
    <property type="entry name" value="HAMP_dom"/>
</dbReference>
<evidence type="ECO:0000256" key="5">
    <source>
        <dbReference type="ARBA" id="ARBA00022679"/>
    </source>
</evidence>
<dbReference type="PANTHER" id="PTHR45436:SF14">
    <property type="entry name" value="SENSOR PROTEIN QSEC"/>
    <property type="match status" value="1"/>
</dbReference>
<dbReference type="InterPro" id="IPR050428">
    <property type="entry name" value="TCS_sensor_his_kinase"/>
</dbReference>
<dbReference type="InterPro" id="IPR036890">
    <property type="entry name" value="HATPase_C_sf"/>
</dbReference>
<dbReference type="SUPFAM" id="SSF55874">
    <property type="entry name" value="ATPase domain of HSP90 chaperone/DNA topoisomerase II/histidine kinase"/>
    <property type="match status" value="1"/>
</dbReference>
<feature type="transmembrane region" description="Helical" evidence="13">
    <location>
        <begin position="12"/>
        <end position="34"/>
    </location>
</feature>
<dbReference type="SMART" id="SM00388">
    <property type="entry name" value="HisKA"/>
    <property type="match status" value="1"/>
</dbReference>
<keyword evidence="12 13" id="KW-0472">Membrane</keyword>
<evidence type="ECO:0000313" key="17">
    <source>
        <dbReference type="Proteomes" id="UP000230390"/>
    </source>
</evidence>
<dbReference type="AlphaFoldDB" id="A0A2G8T934"/>
<proteinExistence type="predicted"/>
<evidence type="ECO:0000256" key="1">
    <source>
        <dbReference type="ARBA" id="ARBA00000085"/>
    </source>
</evidence>
<dbReference type="GO" id="GO:0000155">
    <property type="term" value="F:phosphorelay sensor kinase activity"/>
    <property type="evidence" value="ECO:0007669"/>
    <property type="project" value="InterPro"/>
</dbReference>
<comment type="catalytic activity">
    <reaction evidence="1">
        <text>ATP + protein L-histidine = ADP + protein N-phospho-L-histidine.</text>
        <dbReference type="EC" id="2.7.13.3"/>
    </reaction>
</comment>
<dbReference type="GO" id="GO:0005886">
    <property type="term" value="C:plasma membrane"/>
    <property type="evidence" value="ECO:0007669"/>
    <property type="project" value="TreeGrafter"/>
</dbReference>
<evidence type="ECO:0000256" key="12">
    <source>
        <dbReference type="ARBA" id="ARBA00023136"/>
    </source>
</evidence>
<accession>A0A2G8T934</accession>
<evidence type="ECO:0000256" key="3">
    <source>
        <dbReference type="ARBA" id="ARBA00012438"/>
    </source>
</evidence>
<keyword evidence="10 13" id="KW-1133">Transmembrane helix</keyword>
<feature type="domain" description="HAMP" evidence="15">
    <location>
        <begin position="186"/>
        <end position="238"/>
    </location>
</feature>
<evidence type="ECO:0000259" key="14">
    <source>
        <dbReference type="PROSITE" id="PS50109"/>
    </source>
</evidence>
<evidence type="ECO:0000256" key="2">
    <source>
        <dbReference type="ARBA" id="ARBA00004141"/>
    </source>
</evidence>
<dbReference type="InterPro" id="IPR003594">
    <property type="entry name" value="HATPase_dom"/>
</dbReference>
<dbReference type="InterPro" id="IPR004358">
    <property type="entry name" value="Sig_transdc_His_kin-like_C"/>
</dbReference>
<dbReference type="Pfam" id="PF00512">
    <property type="entry name" value="HisKA"/>
    <property type="match status" value="1"/>
</dbReference>
<evidence type="ECO:0000259" key="15">
    <source>
        <dbReference type="PROSITE" id="PS50885"/>
    </source>
</evidence>
<dbReference type="Gene3D" id="1.10.287.130">
    <property type="match status" value="1"/>
</dbReference>
<dbReference type="PANTHER" id="PTHR45436">
    <property type="entry name" value="SENSOR HISTIDINE KINASE YKOH"/>
    <property type="match status" value="1"/>
</dbReference>
<evidence type="ECO:0000256" key="13">
    <source>
        <dbReference type="SAM" id="Phobius"/>
    </source>
</evidence>
<gene>
    <name evidence="16" type="ORF">CR105_23490</name>
</gene>
<comment type="caution">
    <text evidence="16">The sequence shown here is derived from an EMBL/GenBank/DDBJ whole genome shotgun (WGS) entry which is preliminary data.</text>
</comment>
<keyword evidence="9" id="KW-0067">ATP-binding</keyword>
<evidence type="ECO:0000256" key="4">
    <source>
        <dbReference type="ARBA" id="ARBA00022553"/>
    </source>
</evidence>
<dbReference type="OrthoDB" id="8583694at2"/>
<keyword evidence="7" id="KW-0547">Nucleotide-binding</keyword>
<dbReference type="Proteomes" id="UP000230390">
    <property type="component" value="Unassembled WGS sequence"/>
</dbReference>
<reference evidence="16 17" key="1">
    <citation type="submission" date="2017-10" db="EMBL/GenBank/DDBJ databases">
        <title>Massilia psychrophilum sp. nov., a novel purple-pigmented bacterium isolated from Tianshan glacier, Xinjiang Municipality, China.</title>
        <authorList>
            <person name="Wang H."/>
        </authorList>
    </citation>
    <scope>NUCLEOTIDE SEQUENCE [LARGE SCALE GENOMIC DNA]</scope>
    <source>
        <strain evidence="16 17">JCM 30074</strain>
    </source>
</reference>
<evidence type="ECO:0000256" key="6">
    <source>
        <dbReference type="ARBA" id="ARBA00022692"/>
    </source>
</evidence>
<sequence length="460" mass="48303">MRAQPTLVRRVVLALMLAFGLIFALNLAVIYWQVTDQGRLDARLRARAERLLVSLDGATTAGEARMLAGAVAGMLNQSVGDAPALANPRAQRPAGVLMVLSDAAGTPLYRSAGPSWTTPLAGQAADVAADGRSWRVYRATSPRWSVALAEEKFAPAALLLRISRDMGFYLLVSFVLVLGAIWLAVSSGLRPLRQLSETIAARGADELQSLGVSAVHAELTPLTSSIDRLLAQLRSKMETERGFVQDAAHELRTPLAVISAQAHVLATAPAGEQRAGAERDMDRAIGRASRLIRQLLALAQADSAPAATATATDVAQLVRQELASLAPAAMRAGVDLSLESPDTLVHHVDVHALQSILQNLVSNAVEYVGSGGQVLVDLRARAGALALTVSDDGPGIAPEDHAHIFERFRRGAGQQAVGSGLGLAIVRQAAARMNGVVRLTPGLGGKGCGFVVNLPSAERS</sequence>
<keyword evidence="4" id="KW-0597">Phosphoprotein</keyword>
<evidence type="ECO:0000256" key="9">
    <source>
        <dbReference type="ARBA" id="ARBA00022840"/>
    </source>
</evidence>
<dbReference type="EMBL" id="PDOC01000024">
    <property type="protein sequence ID" value="PIL42575.1"/>
    <property type="molecule type" value="Genomic_DNA"/>
</dbReference>
<dbReference type="CDD" id="cd00082">
    <property type="entry name" value="HisKA"/>
    <property type="match status" value="1"/>
</dbReference>